<dbReference type="Proteomes" id="UP000007383">
    <property type="component" value="Chromosome"/>
</dbReference>
<dbReference type="SUPFAM" id="SSF160148">
    <property type="entry name" value="CPE0013-like"/>
    <property type="match status" value="1"/>
</dbReference>
<dbReference type="PANTHER" id="PTHR39450">
    <property type="entry name" value="MOLYBDOPTERIN OXIDOREDUCTASE, 4FE-4S CLUSTER-BINDING SUBUNIT"/>
    <property type="match status" value="1"/>
</dbReference>
<protein>
    <submittedName>
        <fullName evidence="1">Uncharacterized protein with conserved CXXC pairs</fullName>
    </submittedName>
</protein>
<dbReference type="eggNOG" id="COG3862">
    <property type="taxonomic scope" value="Bacteria"/>
</dbReference>
<sequence length="119" mass="12824">MSQKKEMICIACPIGCRLTVAPKGDGITVSGNKCKRGEVYAQEEWFSPKRMVTTTCRVSGSPLLARVPVRTTAALPIEHIDQLLQDLHDRQLEAPLPIGSVIEADVAGTGVDVITSHSI</sequence>
<dbReference type="AlphaFoldDB" id="H9UFY6"/>
<accession>H9UFY6</accession>
<dbReference type="STRING" id="889378.Spiaf_0322"/>
<dbReference type="RefSeq" id="WP_014454427.1">
    <property type="nucleotide sequence ID" value="NC_017098.1"/>
</dbReference>
<evidence type="ECO:0000313" key="2">
    <source>
        <dbReference type="Proteomes" id="UP000007383"/>
    </source>
</evidence>
<dbReference type="Gene3D" id="3.10.530.10">
    <property type="entry name" value="CPE0013-like"/>
    <property type="match status" value="1"/>
</dbReference>
<dbReference type="PATRIC" id="fig|889378.3.peg.327"/>
<dbReference type="PANTHER" id="PTHR39450:SF1">
    <property type="entry name" value="DUF1667 DOMAIN-CONTAINING PROTEIN"/>
    <property type="match status" value="1"/>
</dbReference>
<dbReference type="KEGG" id="sfc:Spiaf_0322"/>
<keyword evidence="2" id="KW-1185">Reference proteome</keyword>
<dbReference type="EMBL" id="CP003282">
    <property type="protein sequence ID" value="AFG36429.1"/>
    <property type="molecule type" value="Genomic_DNA"/>
</dbReference>
<dbReference type="InterPro" id="IPR012460">
    <property type="entry name" value="DUF1667"/>
</dbReference>
<dbReference type="InterPro" id="IPR036593">
    <property type="entry name" value="CPE0013-like_sf"/>
</dbReference>
<organism evidence="1 2">
    <name type="scientific">Spirochaeta africana (strain ATCC 700263 / DSM 8902 / Z-7692)</name>
    <dbReference type="NCBI Taxonomy" id="889378"/>
    <lineage>
        <taxon>Bacteria</taxon>
        <taxon>Pseudomonadati</taxon>
        <taxon>Spirochaetota</taxon>
        <taxon>Spirochaetia</taxon>
        <taxon>Spirochaetales</taxon>
        <taxon>Spirochaetaceae</taxon>
        <taxon>Spirochaeta</taxon>
    </lineage>
</organism>
<evidence type="ECO:0000313" key="1">
    <source>
        <dbReference type="EMBL" id="AFG36429.1"/>
    </source>
</evidence>
<dbReference type="OrthoDB" id="9811531at2"/>
<name>H9UFY6_SPIAZ</name>
<dbReference type="HOGENOM" id="CLU_148086_0_0_12"/>
<gene>
    <name evidence="1" type="ordered locus">Spiaf_0322</name>
</gene>
<reference evidence="2" key="1">
    <citation type="journal article" date="2013" name="Stand. Genomic Sci.">
        <title>Complete genome sequence of the halophilic bacterium Spirochaeta africana type strain (Z-7692(T)) from the alkaline Lake Magadi in the East African Rift.</title>
        <authorList>
            <person name="Liolos K."/>
            <person name="Abt B."/>
            <person name="Scheuner C."/>
            <person name="Teshima H."/>
            <person name="Held B."/>
            <person name="Lapidus A."/>
            <person name="Nolan M."/>
            <person name="Lucas S."/>
            <person name="Deshpande S."/>
            <person name="Cheng J.F."/>
            <person name="Tapia R."/>
            <person name="Goodwin L.A."/>
            <person name="Pitluck S."/>
            <person name="Pagani I."/>
            <person name="Ivanova N."/>
            <person name="Mavromatis K."/>
            <person name="Mikhailova N."/>
            <person name="Huntemann M."/>
            <person name="Pati A."/>
            <person name="Chen A."/>
            <person name="Palaniappan K."/>
            <person name="Land M."/>
            <person name="Rohde M."/>
            <person name="Tindall B.J."/>
            <person name="Detter J.C."/>
            <person name="Goker M."/>
            <person name="Bristow J."/>
            <person name="Eisen J.A."/>
            <person name="Markowitz V."/>
            <person name="Hugenholtz P."/>
            <person name="Woyke T."/>
            <person name="Klenk H.P."/>
            <person name="Kyrpides N.C."/>
        </authorList>
    </citation>
    <scope>NUCLEOTIDE SEQUENCE</scope>
    <source>
        <strain evidence="2">ATCC 700263 / DSM 8902 / Z-7692</strain>
    </source>
</reference>
<dbReference type="Pfam" id="PF07892">
    <property type="entry name" value="DUF1667"/>
    <property type="match status" value="1"/>
</dbReference>
<proteinExistence type="predicted"/>